<evidence type="ECO:0000313" key="1">
    <source>
        <dbReference type="EMBL" id="KAJ7653436.1"/>
    </source>
</evidence>
<keyword evidence="2" id="KW-1185">Reference proteome</keyword>
<dbReference type="Proteomes" id="UP001221757">
    <property type="component" value="Unassembled WGS sequence"/>
</dbReference>
<name>A0AAD7CMJ0_MYCRO</name>
<proteinExistence type="predicted"/>
<gene>
    <name evidence="1" type="ORF">B0H17DRAFT_1147088</name>
</gene>
<organism evidence="1 2">
    <name type="scientific">Mycena rosella</name>
    <name type="common">Pink bonnet</name>
    <name type="synonym">Agaricus rosellus</name>
    <dbReference type="NCBI Taxonomy" id="1033263"/>
    <lineage>
        <taxon>Eukaryota</taxon>
        <taxon>Fungi</taxon>
        <taxon>Dikarya</taxon>
        <taxon>Basidiomycota</taxon>
        <taxon>Agaricomycotina</taxon>
        <taxon>Agaricomycetes</taxon>
        <taxon>Agaricomycetidae</taxon>
        <taxon>Agaricales</taxon>
        <taxon>Marasmiineae</taxon>
        <taxon>Mycenaceae</taxon>
        <taxon>Mycena</taxon>
    </lineage>
</organism>
<dbReference type="EMBL" id="JARKIE010000335">
    <property type="protein sequence ID" value="KAJ7653436.1"/>
    <property type="molecule type" value="Genomic_DNA"/>
</dbReference>
<comment type="caution">
    <text evidence="1">The sequence shown here is derived from an EMBL/GenBank/DDBJ whole genome shotgun (WGS) entry which is preliminary data.</text>
</comment>
<evidence type="ECO:0000313" key="2">
    <source>
        <dbReference type="Proteomes" id="UP001221757"/>
    </source>
</evidence>
<dbReference type="AlphaFoldDB" id="A0AAD7CMJ0"/>
<protein>
    <submittedName>
        <fullName evidence="1">Uncharacterized protein</fullName>
    </submittedName>
</protein>
<reference evidence="1" key="1">
    <citation type="submission" date="2023-03" db="EMBL/GenBank/DDBJ databases">
        <title>Massive genome expansion in bonnet fungi (Mycena s.s.) driven by repeated elements and novel gene families across ecological guilds.</title>
        <authorList>
            <consortium name="Lawrence Berkeley National Laboratory"/>
            <person name="Harder C.B."/>
            <person name="Miyauchi S."/>
            <person name="Viragh M."/>
            <person name="Kuo A."/>
            <person name="Thoen E."/>
            <person name="Andreopoulos B."/>
            <person name="Lu D."/>
            <person name="Skrede I."/>
            <person name="Drula E."/>
            <person name="Henrissat B."/>
            <person name="Morin E."/>
            <person name="Kohler A."/>
            <person name="Barry K."/>
            <person name="LaButti K."/>
            <person name="Morin E."/>
            <person name="Salamov A."/>
            <person name="Lipzen A."/>
            <person name="Mereny Z."/>
            <person name="Hegedus B."/>
            <person name="Baldrian P."/>
            <person name="Stursova M."/>
            <person name="Weitz H."/>
            <person name="Taylor A."/>
            <person name="Grigoriev I.V."/>
            <person name="Nagy L.G."/>
            <person name="Martin F."/>
            <person name="Kauserud H."/>
        </authorList>
    </citation>
    <scope>NUCLEOTIDE SEQUENCE</scope>
    <source>
        <strain evidence="1">CBHHK067</strain>
    </source>
</reference>
<accession>A0AAD7CMJ0</accession>
<sequence length="230" mass="25235">MSSSATLRTTMSASMSEHPHKAQAIVLGWSIDDDVHAHRTWLRFPSRMESSPSLKPGFNSFFVMTVKDAVEVATDNHASLLENSCSTMMLTPGIQRMSRTIRDRIFLPPIKLPDMEDFLGSFGIAKFQQYKVVQWTLATHKPGAVKNTSWSRFVWHVYFGAATGGGKGGSRKHVKSGCHSLGPDAGMPTIIALLSNLMEGGKSKVRQNTEISCDRDLIMLGLPLITSPAT</sequence>